<keyword evidence="2" id="KW-0349">Heme</keyword>
<dbReference type="CDD" id="cd00454">
    <property type="entry name" value="TrHb1_N"/>
    <property type="match status" value="1"/>
</dbReference>
<keyword evidence="1" id="KW-0813">Transport</keyword>
<keyword evidence="5" id="KW-0732">Signal</keyword>
<organism evidence="6 7">
    <name type="scientific">Brevundimonas staleyi</name>
    <dbReference type="NCBI Taxonomy" id="74326"/>
    <lineage>
        <taxon>Bacteria</taxon>
        <taxon>Pseudomonadati</taxon>
        <taxon>Pseudomonadota</taxon>
        <taxon>Alphaproteobacteria</taxon>
        <taxon>Caulobacterales</taxon>
        <taxon>Caulobacteraceae</taxon>
        <taxon>Brevundimonas</taxon>
    </lineage>
</organism>
<dbReference type="InterPro" id="IPR009050">
    <property type="entry name" value="Globin-like_sf"/>
</dbReference>
<reference evidence="7" key="1">
    <citation type="journal article" date="2019" name="Int. J. Syst. Evol. Microbiol.">
        <title>The Global Catalogue of Microorganisms (GCM) 10K type strain sequencing project: providing services to taxonomists for standard genome sequencing and annotation.</title>
        <authorList>
            <consortium name="The Broad Institute Genomics Platform"/>
            <consortium name="The Broad Institute Genome Sequencing Center for Infectious Disease"/>
            <person name="Wu L."/>
            <person name="Ma J."/>
        </authorList>
    </citation>
    <scope>NUCLEOTIDE SEQUENCE [LARGE SCALE GENOMIC DNA]</scope>
    <source>
        <strain evidence="7">JCM 12125</strain>
    </source>
</reference>
<evidence type="ECO:0000313" key="7">
    <source>
        <dbReference type="Proteomes" id="UP001596152"/>
    </source>
</evidence>
<dbReference type="Gene3D" id="1.10.490.10">
    <property type="entry name" value="Globins"/>
    <property type="match status" value="1"/>
</dbReference>
<comment type="caution">
    <text evidence="6">The sequence shown here is derived from an EMBL/GenBank/DDBJ whole genome shotgun (WGS) entry which is preliminary data.</text>
</comment>
<evidence type="ECO:0000256" key="1">
    <source>
        <dbReference type="ARBA" id="ARBA00022448"/>
    </source>
</evidence>
<gene>
    <name evidence="6" type="ORF">ACFPIE_01330</name>
</gene>
<keyword evidence="7" id="KW-1185">Reference proteome</keyword>
<evidence type="ECO:0000313" key="6">
    <source>
        <dbReference type="EMBL" id="MFC5342535.1"/>
    </source>
</evidence>
<evidence type="ECO:0000256" key="3">
    <source>
        <dbReference type="ARBA" id="ARBA00022723"/>
    </source>
</evidence>
<protein>
    <submittedName>
        <fullName evidence="6">Group 1 truncated hemoglobin</fullName>
    </submittedName>
</protein>
<feature type="chain" id="PRO_5045967362" evidence="5">
    <location>
        <begin position="20"/>
        <end position="183"/>
    </location>
</feature>
<dbReference type="Pfam" id="PF01152">
    <property type="entry name" value="Bac_globin"/>
    <property type="match status" value="1"/>
</dbReference>
<keyword evidence="3" id="KW-0479">Metal-binding</keyword>
<sequence length="183" mass="19925">MRFLLLTAAAALLAAPAFASPAYAQDAAQDDFVVPPVVMSTEHPNEEAVEPYQQSNAHAGATPFEGTVMWEAFHGQEGVNRIVDAMVDRNIADPRIAGTFVGHDLVRIRRTLKEQFAYILGGPVDYTGRDMVSSHRDLGLQASDMGALVENLQIAMSEEGVAFAAQNRFLAKLAPMRRDVVVR</sequence>
<name>A0ABW0FL95_9CAUL</name>
<dbReference type="Proteomes" id="UP001596152">
    <property type="component" value="Unassembled WGS sequence"/>
</dbReference>
<proteinExistence type="predicted"/>
<dbReference type="InterPro" id="IPR001486">
    <property type="entry name" value="Hemoglobin_trunc"/>
</dbReference>
<keyword evidence="4" id="KW-0408">Iron</keyword>
<dbReference type="RefSeq" id="WP_374038464.1">
    <property type="nucleotide sequence ID" value="NZ_CP169082.1"/>
</dbReference>
<dbReference type="EMBL" id="JBHSLF010000002">
    <property type="protein sequence ID" value="MFC5342535.1"/>
    <property type="molecule type" value="Genomic_DNA"/>
</dbReference>
<evidence type="ECO:0000256" key="5">
    <source>
        <dbReference type="SAM" id="SignalP"/>
    </source>
</evidence>
<dbReference type="InterPro" id="IPR012292">
    <property type="entry name" value="Globin/Proto"/>
</dbReference>
<feature type="signal peptide" evidence="5">
    <location>
        <begin position="1"/>
        <end position="19"/>
    </location>
</feature>
<accession>A0ABW0FL95</accession>
<evidence type="ECO:0000256" key="2">
    <source>
        <dbReference type="ARBA" id="ARBA00022617"/>
    </source>
</evidence>
<dbReference type="SUPFAM" id="SSF46458">
    <property type="entry name" value="Globin-like"/>
    <property type="match status" value="1"/>
</dbReference>
<evidence type="ECO:0000256" key="4">
    <source>
        <dbReference type="ARBA" id="ARBA00023004"/>
    </source>
</evidence>